<evidence type="ECO:0008006" key="4">
    <source>
        <dbReference type="Google" id="ProtNLM"/>
    </source>
</evidence>
<keyword evidence="1" id="KW-0812">Transmembrane</keyword>
<reference evidence="2 3" key="1">
    <citation type="journal article" date="2021" name="Elife">
        <title>Chloroplast acquisition without the gene transfer in kleptoplastic sea slugs, Plakobranchus ocellatus.</title>
        <authorList>
            <person name="Maeda T."/>
            <person name="Takahashi S."/>
            <person name="Yoshida T."/>
            <person name="Shimamura S."/>
            <person name="Takaki Y."/>
            <person name="Nagai Y."/>
            <person name="Toyoda A."/>
            <person name="Suzuki Y."/>
            <person name="Arimoto A."/>
            <person name="Ishii H."/>
            <person name="Satoh N."/>
            <person name="Nishiyama T."/>
            <person name="Hasebe M."/>
            <person name="Maruyama T."/>
            <person name="Minagawa J."/>
            <person name="Obokata J."/>
            <person name="Shigenobu S."/>
        </authorList>
    </citation>
    <scope>NUCLEOTIDE SEQUENCE [LARGE SCALE GENOMIC DNA]</scope>
</reference>
<keyword evidence="3" id="KW-1185">Reference proteome</keyword>
<sequence length="212" mass="23208">MRNKKSVNCFDQICSLVSVKRAVNANNGYDRIVDNESDCDGVSDGFVRTLDDDICCNRVVGSNGLNKVDDEGIVDNDDRNGVGDHDGAGYGRVVNVPQFVRGLTMMTMMLTLVIMKMLMMITLFFYNNDNQVVQVCGDDNDDGVSINCCSRNNSCDKIADGADGVYEGKSVCDGHSITNDIVMNLYIAAKQSLNLSGDNSFSVSNFRKMLFV</sequence>
<evidence type="ECO:0000313" key="3">
    <source>
        <dbReference type="Proteomes" id="UP000735302"/>
    </source>
</evidence>
<dbReference type="Proteomes" id="UP000735302">
    <property type="component" value="Unassembled WGS sequence"/>
</dbReference>
<accession>A0AAV3Z9L0</accession>
<evidence type="ECO:0000313" key="2">
    <source>
        <dbReference type="EMBL" id="GFN92610.1"/>
    </source>
</evidence>
<protein>
    <recommendedName>
        <fullName evidence="4">Lysozyme</fullName>
    </recommendedName>
</protein>
<name>A0AAV3Z9L0_9GAST</name>
<feature type="transmembrane region" description="Helical" evidence="1">
    <location>
        <begin position="108"/>
        <end position="126"/>
    </location>
</feature>
<dbReference type="EMBL" id="BLXT01002256">
    <property type="protein sequence ID" value="GFN92610.1"/>
    <property type="molecule type" value="Genomic_DNA"/>
</dbReference>
<comment type="caution">
    <text evidence="2">The sequence shown here is derived from an EMBL/GenBank/DDBJ whole genome shotgun (WGS) entry which is preliminary data.</text>
</comment>
<gene>
    <name evidence="2" type="ORF">PoB_001911600</name>
</gene>
<keyword evidence="1" id="KW-1133">Transmembrane helix</keyword>
<keyword evidence="1" id="KW-0472">Membrane</keyword>
<proteinExistence type="predicted"/>
<evidence type="ECO:0000256" key="1">
    <source>
        <dbReference type="SAM" id="Phobius"/>
    </source>
</evidence>
<organism evidence="2 3">
    <name type="scientific">Plakobranchus ocellatus</name>
    <dbReference type="NCBI Taxonomy" id="259542"/>
    <lineage>
        <taxon>Eukaryota</taxon>
        <taxon>Metazoa</taxon>
        <taxon>Spiralia</taxon>
        <taxon>Lophotrochozoa</taxon>
        <taxon>Mollusca</taxon>
        <taxon>Gastropoda</taxon>
        <taxon>Heterobranchia</taxon>
        <taxon>Euthyneura</taxon>
        <taxon>Panpulmonata</taxon>
        <taxon>Sacoglossa</taxon>
        <taxon>Placobranchoidea</taxon>
        <taxon>Plakobranchidae</taxon>
        <taxon>Plakobranchus</taxon>
    </lineage>
</organism>
<dbReference type="AlphaFoldDB" id="A0AAV3Z9L0"/>